<name>A0AAV7L7X2_PLEWA</name>
<reference evidence="1" key="1">
    <citation type="journal article" date="2022" name="bioRxiv">
        <title>Sequencing and chromosome-scale assembly of the giantPleurodeles waltlgenome.</title>
        <authorList>
            <person name="Brown T."/>
            <person name="Elewa A."/>
            <person name="Iarovenko S."/>
            <person name="Subramanian E."/>
            <person name="Araus A.J."/>
            <person name="Petzold A."/>
            <person name="Susuki M."/>
            <person name="Suzuki K.-i.T."/>
            <person name="Hayashi T."/>
            <person name="Toyoda A."/>
            <person name="Oliveira C."/>
            <person name="Osipova E."/>
            <person name="Leigh N.D."/>
            <person name="Simon A."/>
            <person name="Yun M.H."/>
        </authorList>
    </citation>
    <scope>NUCLEOTIDE SEQUENCE</scope>
    <source>
        <strain evidence="1">20211129_DDA</strain>
        <tissue evidence="1">Liver</tissue>
    </source>
</reference>
<evidence type="ECO:0000313" key="1">
    <source>
        <dbReference type="EMBL" id="KAJ1087645.1"/>
    </source>
</evidence>
<keyword evidence="2" id="KW-1185">Reference proteome</keyword>
<evidence type="ECO:0000313" key="2">
    <source>
        <dbReference type="Proteomes" id="UP001066276"/>
    </source>
</evidence>
<gene>
    <name evidence="1" type="ORF">NDU88_000812</name>
</gene>
<comment type="caution">
    <text evidence="1">The sequence shown here is derived from an EMBL/GenBank/DDBJ whole genome shotgun (WGS) entry which is preliminary data.</text>
</comment>
<sequence>MHNEEPSLRTSMAAIQDLRGSITPLEPKLDAVTFDVNLLMADFGKISKKVEVAETHIERLLSTTKRLEWQGDEVVCSGSQDVESTHGLKRGSSGA</sequence>
<dbReference type="EMBL" id="JANPWB010000015">
    <property type="protein sequence ID" value="KAJ1087645.1"/>
    <property type="molecule type" value="Genomic_DNA"/>
</dbReference>
<dbReference type="Proteomes" id="UP001066276">
    <property type="component" value="Chromosome 11"/>
</dbReference>
<organism evidence="1 2">
    <name type="scientific">Pleurodeles waltl</name>
    <name type="common">Iberian ribbed newt</name>
    <dbReference type="NCBI Taxonomy" id="8319"/>
    <lineage>
        <taxon>Eukaryota</taxon>
        <taxon>Metazoa</taxon>
        <taxon>Chordata</taxon>
        <taxon>Craniata</taxon>
        <taxon>Vertebrata</taxon>
        <taxon>Euteleostomi</taxon>
        <taxon>Amphibia</taxon>
        <taxon>Batrachia</taxon>
        <taxon>Caudata</taxon>
        <taxon>Salamandroidea</taxon>
        <taxon>Salamandridae</taxon>
        <taxon>Pleurodelinae</taxon>
        <taxon>Pleurodeles</taxon>
    </lineage>
</organism>
<proteinExistence type="predicted"/>
<protein>
    <submittedName>
        <fullName evidence="1">Uncharacterized protein</fullName>
    </submittedName>
</protein>
<dbReference type="AlphaFoldDB" id="A0AAV7L7X2"/>
<accession>A0AAV7L7X2</accession>